<comment type="caution">
    <text evidence="1">The sequence shown here is derived from an EMBL/GenBank/DDBJ whole genome shotgun (WGS) entry which is preliminary data.</text>
</comment>
<dbReference type="EMBL" id="CM042047">
    <property type="protein sequence ID" value="KAI3769282.1"/>
    <property type="molecule type" value="Genomic_DNA"/>
</dbReference>
<sequence length="280" mass="28582">MESFHKTLFIFFALLSSSSAYTFNVGGRDGWTLHPSENYNQWSGRLRFIVNDALHFKYNSGSDSVLEVNNGDYDNCNTKNPITKLAGGDSYFTLNRSGPFYFISGNKSNCDQGQKLTVVVISPKKKPSPPPAAASPPGSFSPLPSESPISSPPAPGTTIPTSPASSPGGSTSPAGAPAGTPGGAYSPAGTPGISSSPAGSPTGSFSPGGAPAYSPDGSDSYSPAGTPANSPSGSASSSPTGNPADINAPPPRGSSSEKPEVSRIFILPIAIFIFGFGFLH</sequence>
<gene>
    <name evidence="1" type="ORF">L6452_00383</name>
</gene>
<organism evidence="1 2">
    <name type="scientific">Arctium lappa</name>
    <name type="common">Greater burdock</name>
    <name type="synonym">Lappa major</name>
    <dbReference type="NCBI Taxonomy" id="4217"/>
    <lineage>
        <taxon>Eukaryota</taxon>
        <taxon>Viridiplantae</taxon>
        <taxon>Streptophyta</taxon>
        <taxon>Embryophyta</taxon>
        <taxon>Tracheophyta</taxon>
        <taxon>Spermatophyta</taxon>
        <taxon>Magnoliopsida</taxon>
        <taxon>eudicotyledons</taxon>
        <taxon>Gunneridae</taxon>
        <taxon>Pentapetalae</taxon>
        <taxon>asterids</taxon>
        <taxon>campanulids</taxon>
        <taxon>Asterales</taxon>
        <taxon>Asteraceae</taxon>
        <taxon>Carduoideae</taxon>
        <taxon>Cardueae</taxon>
        <taxon>Arctiinae</taxon>
        <taxon>Arctium</taxon>
    </lineage>
</organism>
<keyword evidence="2" id="KW-1185">Reference proteome</keyword>
<accession>A0ACB9FDZ8</accession>
<dbReference type="Proteomes" id="UP001055879">
    <property type="component" value="Linkage Group LG01"/>
</dbReference>
<proteinExistence type="predicted"/>
<name>A0ACB9FDZ8_ARCLA</name>
<protein>
    <submittedName>
        <fullName evidence="1">Uncharacterized protein</fullName>
    </submittedName>
</protein>
<evidence type="ECO:0000313" key="2">
    <source>
        <dbReference type="Proteomes" id="UP001055879"/>
    </source>
</evidence>
<reference evidence="2" key="1">
    <citation type="journal article" date="2022" name="Mol. Ecol. Resour.">
        <title>The genomes of chicory, endive, great burdock and yacon provide insights into Asteraceae palaeo-polyploidization history and plant inulin production.</title>
        <authorList>
            <person name="Fan W."/>
            <person name="Wang S."/>
            <person name="Wang H."/>
            <person name="Wang A."/>
            <person name="Jiang F."/>
            <person name="Liu H."/>
            <person name="Zhao H."/>
            <person name="Xu D."/>
            <person name="Zhang Y."/>
        </authorList>
    </citation>
    <scope>NUCLEOTIDE SEQUENCE [LARGE SCALE GENOMIC DNA]</scope>
    <source>
        <strain evidence="2">cv. Niubang</strain>
    </source>
</reference>
<evidence type="ECO:0000313" key="1">
    <source>
        <dbReference type="EMBL" id="KAI3769282.1"/>
    </source>
</evidence>
<reference evidence="1 2" key="2">
    <citation type="journal article" date="2022" name="Mol. Ecol. Resour.">
        <title>The genomes of chicory, endive, great burdock and yacon provide insights into Asteraceae paleo-polyploidization history and plant inulin production.</title>
        <authorList>
            <person name="Fan W."/>
            <person name="Wang S."/>
            <person name="Wang H."/>
            <person name="Wang A."/>
            <person name="Jiang F."/>
            <person name="Liu H."/>
            <person name="Zhao H."/>
            <person name="Xu D."/>
            <person name="Zhang Y."/>
        </authorList>
    </citation>
    <scope>NUCLEOTIDE SEQUENCE [LARGE SCALE GENOMIC DNA]</scope>
    <source>
        <strain evidence="2">cv. Niubang</strain>
    </source>
</reference>